<proteinExistence type="predicted"/>
<sequence>MKFRAHTPMVSIGTEDRVVLDGRELRLVGETCSLPMFQLLDGSGTISVFCESYLRDALCDGRLILQRGFFNAENKPEKGQRTAHRFDRI</sequence>
<evidence type="ECO:0000313" key="1">
    <source>
        <dbReference type="EMBL" id="TBC15614.1"/>
    </source>
</evidence>
<evidence type="ECO:0008006" key="3">
    <source>
        <dbReference type="Google" id="ProtNLM"/>
    </source>
</evidence>
<dbReference type="RefSeq" id="WP_130774521.1">
    <property type="nucleotide sequence ID" value="NZ_SIMR01000001.1"/>
</dbReference>
<comment type="caution">
    <text evidence="1">The sequence shown here is derived from an EMBL/GenBank/DDBJ whole genome shotgun (WGS) entry which is preliminary data.</text>
</comment>
<gene>
    <name evidence="1" type="ORF">ELH40_12090</name>
</gene>
<reference evidence="1 2" key="1">
    <citation type="submission" date="2019-02" db="EMBL/GenBank/DDBJ databases">
        <title>The genomic architecture of introgression among sibling species of bacteria.</title>
        <authorList>
            <person name="Cavassim M.I.A."/>
            <person name="Moeskjaer S."/>
            <person name="Moslemi C."/>
            <person name="Fields B."/>
            <person name="Bachmann A."/>
            <person name="Vilhjalmsson B."/>
            <person name="Schierup M.H."/>
            <person name="Young J.P.W."/>
            <person name="Andersen S.U."/>
        </authorList>
    </citation>
    <scope>NUCLEOTIDE SEQUENCE [LARGE SCALE GENOMIC DNA]</scope>
    <source>
        <strain evidence="1 2">SM92</strain>
    </source>
</reference>
<name>A0AB38I4R2_9HYPH</name>
<evidence type="ECO:0000313" key="2">
    <source>
        <dbReference type="Proteomes" id="UP000294215"/>
    </source>
</evidence>
<accession>A0AB38I4R2</accession>
<dbReference type="EMBL" id="SIMR01000001">
    <property type="protein sequence ID" value="TBC15614.1"/>
    <property type="molecule type" value="Genomic_DNA"/>
</dbReference>
<organism evidence="1 2">
    <name type="scientific">Rhizobium ruizarguesonis</name>
    <dbReference type="NCBI Taxonomy" id="2081791"/>
    <lineage>
        <taxon>Bacteria</taxon>
        <taxon>Pseudomonadati</taxon>
        <taxon>Pseudomonadota</taxon>
        <taxon>Alphaproteobacteria</taxon>
        <taxon>Hyphomicrobiales</taxon>
        <taxon>Rhizobiaceae</taxon>
        <taxon>Rhizobium/Agrobacterium group</taxon>
        <taxon>Rhizobium</taxon>
    </lineage>
</organism>
<protein>
    <recommendedName>
        <fullName evidence="3">PilZ domain-containing protein</fullName>
    </recommendedName>
</protein>
<dbReference type="Proteomes" id="UP000294215">
    <property type="component" value="Unassembled WGS sequence"/>
</dbReference>
<dbReference type="AlphaFoldDB" id="A0AB38I4R2"/>